<evidence type="ECO:0000313" key="3">
    <source>
        <dbReference type="Proteomes" id="UP000299102"/>
    </source>
</evidence>
<protein>
    <submittedName>
        <fullName evidence="2">Uncharacterized protein</fullName>
    </submittedName>
</protein>
<feature type="compositionally biased region" description="Polar residues" evidence="1">
    <location>
        <begin position="101"/>
        <end position="111"/>
    </location>
</feature>
<proteinExistence type="predicted"/>
<keyword evidence="3" id="KW-1185">Reference proteome</keyword>
<dbReference type="EMBL" id="BGZK01000910">
    <property type="protein sequence ID" value="GBP64827.1"/>
    <property type="molecule type" value="Genomic_DNA"/>
</dbReference>
<comment type="caution">
    <text evidence="2">The sequence shown here is derived from an EMBL/GenBank/DDBJ whole genome shotgun (WGS) entry which is preliminary data.</text>
</comment>
<sequence length="117" mass="12928">MPQDAEVNIPPSFVCRPYGKLLLHKSLMYTQSISQSMAPLVAELWRRLNYNYEYASKAGRAAIIVSSAYANETAGSASSFNLRTGLLDRFNSRDEKFCTKPTKSGASSGNYDSMAML</sequence>
<dbReference type="AlphaFoldDB" id="A0A4C1XRJ1"/>
<gene>
    <name evidence="2" type="ORF">EVAR_50344_1</name>
</gene>
<name>A0A4C1XRJ1_EUMVA</name>
<evidence type="ECO:0000313" key="2">
    <source>
        <dbReference type="EMBL" id="GBP64827.1"/>
    </source>
</evidence>
<feature type="region of interest" description="Disordered" evidence="1">
    <location>
        <begin position="98"/>
        <end position="117"/>
    </location>
</feature>
<evidence type="ECO:0000256" key="1">
    <source>
        <dbReference type="SAM" id="MobiDB-lite"/>
    </source>
</evidence>
<reference evidence="2 3" key="1">
    <citation type="journal article" date="2019" name="Commun. Biol.">
        <title>The bagworm genome reveals a unique fibroin gene that provides high tensile strength.</title>
        <authorList>
            <person name="Kono N."/>
            <person name="Nakamura H."/>
            <person name="Ohtoshi R."/>
            <person name="Tomita M."/>
            <person name="Numata K."/>
            <person name="Arakawa K."/>
        </authorList>
    </citation>
    <scope>NUCLEOTIDE SEQUENCE [LARGE SCALE GENOMIC DNA]</scope>
</reference>
<organism evidence="2 3">
    <name type="scientific">Eumeta variegata</name>
    <name type="common">Bagworm moth</name>
    <name type="synonym">Eumeta japonica</name>
    <dbReference type="NCBI Taxonomy" id="151549"/>
    <lineage>
        <taxon>Eukaryota</taxon>
        <taxon>Metazoa</taxon>
        <taxon>Ecdysozoa</taxon>
        <taxon>Arthropoda</taxon>
        <taxon>Hexapoda</taxon>
        <taxon>Insecta</taxon>
        <taxon>Pterygota</taxon>
        <taxon>Neoptera</taxon>
        <taxon>Endopterygota</taxon>
        <taxon>Lepidoptera</taxon>
        <taxon>Glossata</taxon>
        <taxon>Ditrysia</taxon>
        <taxon>Tineoidea</taxon>
        <taxon>Psychidae</taxon>
        <taxon>Oiketicinae</taxon>
        <taxon>Eumeta</taxon>
    </lineage>
</organism>
<accession>A0A4C1XRJ1</accession>
<dbReference type="Proteomes" id="UP000299102">
    <property type="component" value="Unassembled WGS sequence"/>
</dbReference>